<accession>E0S4S9</accession>
<proteinExistence type="predicted"/>
<gene>
    <name evidence="2" type="ordered locus">bpr_IV046</name>
</gene>
<dbReference type="EMBL" id="CP001813">
    <property type="protein sequence ID" value="ADL36411.1"/>
    <property type="molecule type" value="Genomic_DNA"/>
</dbReference>
<feature type="transmembrane region" description="Helical" evidence="1">
    <location>
        <begin position="20"/>
        <end position="41"/>
    </location>
</feature>
<keyword evidence="1" id="KW-0472">Membrane</keyword>
<organism evidence="2 3">
    <name type="scientific">Butyrivibrio proteoclasticus (strain ATCC 51982 / DSM 14932 / B316)</name>
    <name type="common">Clostridium proteoclasticum</name>
    <dbReference type="NCBI Taxonomy" id="515622"/>
    <lineage>
        <taxon>Bacteria</taxon>
        <taxon>Bacillati</taxon>
        <taxon>Bacillota</taxon>
        <taxon>Clostridia</taxon>
        <taxon>Lachnospirales</taxon>
        <taxon>Lachnospiraceae</taxon>
        <taxon>Butyrivibrio</taxon>
    </lineage>
</organism>
<dbReference type="Proteomes" id="UP000001299">
    <property type="component" value="Plasmid pCY186"/>
</dbReference>
<keyword evidence="3" id="KW-1185">Reference proteome</keyword>
<dbReference type="HOGENOM" id="CLU_2449028_0_0_9"/>
<evidence type="ECO:0000313" key="3">
    <source>
        <dbReference type="Proteomes" id="UP000001299"/>
    </source>
</evidence>
<dbReference type="AlphaFoldDB" id="E0S4S9"/>
<evidence type="ECO:0000256" key="1">
    <source>
        <dbReference type="SAM" id="Phobius"/>
    </source>
</evidence>
<keyword evidence="1" id="KW-1133">Transmembrane helix</keyword>
<sequence length="89" mass="10390">MKDVFADLKEDIHKERVKLCISKIVCGIFVAVFPWIFSLFMPSTAVYDRFFSIMFLLVRIVFLIIGLLFVCGGVSALKQEKRNYHEKRL</sequence>
<dbReference type="RefSeq" id="WP_013283059.1">
    <property type="nucleotide sequence ID" value="NC_014390.1"/>
</dbReference>
<reference evidence="2 3" key="1">
    <citation type="journal article" date="2010" name="PLoS ONE">
        <title>The glycobiome of the rumen bacterium Butyrivibrio proteoclasticus B316(T) highlights adaptation to a polysaccharide-rich environment.</title>
        <authorList>
            <person name="Kelly W.J."/>
            <person name="Leahy S.C."/>
            <person name="Altermann E."/>
            <person name="Yeoman C.J."/>
            <person name="Dunne J.C."/>
            <person name="Kong Z."/>
            <person name="Pacheco D.M."/>
            <person name="Li D."/>
            <person name="Noel S.J."/>
            <person name="Moon C.D."/>
            <person name="Cookson A.L."/>
            <person name="Attwood G.T."/>
        </authorList>
    </citation>
    <scope>NUCLEOTIDE SEQUENCE [LARGE SCALE GENOMIC DNA]</scope>
    <source>
        <strain evidence="3">ATCC 51982 / DSM 14932 / B316</strain>
        <plasmid evidence="3">Plasmid pCY186</plasmid>
    </source>
</reference>
<name>E0S4S9_BUTPB</name>
<keyword evidence="1" id="KW-0812">Transmembrane</keyword>
<geneLocation type="plasmid" evidence="2 3">
    <name>pCY186</name>
</geneLocation>
<evidence type="ECO:0000313" key="2">
    <source>
        <dbReference type="EMBL" id="ADL36411.1"/>
    </source>
</evidence>
<keyword evidence="2" id="KW-0614">Plasmid</keyword>
<feature type="transmembrane region" description="Helical" evidence="1">
    <location>
        <begin position="53"/>
        <end position="77"/>
    </location>
</feature>
<dbReference type="KEGG" id="bpb:bpr_IV046"/>
<protein>
    <submittedName>
        <fullName evidence="2">Uncharacterized protein</fullName>
    </submittedName>
</protein>